<dbReference type="PROSITE" id="PS50835">
    <property type="entry name" value="IG_LIKE"/>
    <property type="match status" value="1"/>
</dbReference>
<dbReference type="InterPro" id="IPR007110">
    <property type="entry name" value="Ig-like_dom"/>
</dbReference>
<evidence type="ECO:0000256" key="2">
    <source>
        <dbReference type="SAM" id="SignalP"/>
    </source>
</evidence>
<evidence type="ECO:0000259" key="3">
    <source>
        <dbReference type="PROSITE" id="PS50835"/>
    </source>
</evidence>
<sequence>PRLFQGILSSIAVFCLTGADVKIPFQRRTAQQGRTIKIRCEVTGEDFLRWETPSREASLGVPQLQAENITVESTAGRVRLEPRREDYYFLHIEDVRVSDGGNYTCIGSKQSSSFTLEVDFVSHRVTTPQLLNNGENGTIELAISAFPPLHYEWRKNGTLLELPTERIMIDPYSGTLHIFGVEGGDQGNYTCRVVWKSNRPHEETEDTVTVEILVIGEF</sequence>
<feature type="chain" id="PRO_5045550113" description="Ig-like domain-containing protein" evidence="2">
    <location>
        <begin position="20"/>
        <end position="218"/>
    </location>
</feature>
<protein>
    <recommendedName>
        <fullName evidence="3">Ig-like domain-containing protein</fullName>
    </recommendedName>
</protein>
<dbReference type="PANTHER" id="PTHR10075:SF100">
    <property type="entry name" value="FASCICLIN-2"/>
    <property type="match status" value="1"/>
</dbReference>
<dbReference type="Gene3D" id="2.60.40.10">
    <property type="entry name" value="Immunoglobulins"/>
    <property type="match status" value="2"/>
</dbReference>
<dbReference type="Pfam" id="PF13927">
    <property type="entry name" value="Ig_3"/>
    <property type="match status" value="1"/>
</dbReference>
<feature type="domain" description="Ig-like" evidence="3">
    <location>
        <begin position="82"/>
        <end position="209"/>
    </location>
</feature>
<dbReference type="InterPro" id="IPR003599">
    <property type="entry name" value="Ig_sub"/>
</dbReference>
<dbReference type="Proteomes" id="UP001159405">
    <property type="component" value="Unassembled WGS sequence"/>
</dbReference>
<gene>
    <name evidence="4" type="ORF">PLOB_00011002</name>
</gene>
<organism evidence="4 5">
    <name type="scientific">Porites lobata</name>
    <dbReference type="NCBI Taxonomy" id="104759"/>
    <lineage>
        <taxon>Eukaryota</taxon>
        <taxon>Metazoa</taxon>
        <taxon>Cnidaria</taxon>
        <taxon>Anthozoa</taxon>
        <taxon>Hexacorallia</taxon>
        <taxon>Scleractinia</taxon>
        <taxon>Fungiina</taxon>
        <taxon>Poritidae</taxon>
        <taxon>Porites</taxon>
    </lineage>
</organism>
<keyword evidence="5" id="KW-1185">Reference proteome</keyword>
<dbReference type="SUPFAM" id="SSF48726">
    <property type="entry name" value="Immunoglobulin"/>
    <property type="match status" value="2"/>
</dbReference>
<dbReference type="InterPro" id="IPR036179">
    <property type="entry name" value="Ig-like_dom_sf"/>
</dbReference>
<dbReference type="InterPro" id="IPR013783">
    <property type="entry name" value="Ig-like_fold"/>
</dbReference>
<keyword evidence="2" id="KW-0732">Signal</keyword>
<feature type="signal peptide" evidence="2">
    <location>
        <begin position="1"/>
        <end position="19"/>
    </location>
</feature>
<comment type="caution">
    <text evidence="4">The sequence shown here is derived from an EMBL/GenBank/DDBJ whole genome shotgun (WGS) entry which is preliminary data.</text>
</comment>
<evidence type="ECO:0000256" key="1">
    <source>
        <dbReference type="ARBA" id="ARBA00023319"/>
    </source>
</evidence>
<name>A0ABN8QYS2_9CNID</name>
<dbReference type="EMBL" id="CALNXK010000159">
    <property type="protein sequence ID" value="CAH3170857.1"/>
    <property type="molecule type" value="Genomic_DNA"/>
</dbReference>
<keyword evidence="1" id="KW-0393">Immunoglobulin domain</keyword>
<dbReference type="SMART" id="SM00408">
    <property type="entry name" value="IGc2"/>
    <property type="match status" value="2"/>
</dbReference>
<accession>A0ABN8QYS2</accession>
<dbReference type="CDD" id="cd00096">
    <property type="entry name" value="Ig"/>
    <property type="match status" value="1"/>
</dbReference>
<reference evidence="4 5" key="1">
    <citation type="submission" date="2022-05" db="EMBL/GenBank/DDBJ databases">
        <authorList>
            <consortium name="Genoscope - CEA"/>
            <person name="William W."/>
        </authorList>
    </citation>
    <scope>NUCLEOTIDE SEQUENCE [LARGE SCALE GENOMIC DNA]</scope>
</reference>
<dbReference type="PANTHER" id="PTHR10075">
    <property type="entry name" value="BASIGIN RELATED"/>
    <property type="match status" value="1"/>
</dbReference>
<proteinExistence type="predicted"/>
<evidence type="ECO:0000313" key="5">
    <source>
        <dbReference type="Proteomes" id="UP001159405"/>
    </source>
</evidence>
<dbReference type="InterPro" id="IPR003598">
    <property type="entry name" value="Ig_sub2"/>
</dbReference>
<feature type="non-terminal residue" evidence="4">
    <location>
        <position position="1"/>
    </location>
</feature>
<evidence type="ECO:0000313" key="4">
    <source>
        <dbReference type="EMBL" id="CAH3170857.1"/>
    </source>
</evidence>
<dbReference type="SMART" id="SM00409">
    <property type="entry name" value="IG"/>
    <property type="match status" value="2"/>
</dbReference>